<keyword evidence="5" id="KW-0249">Electron transport</keyword>
<evidence type="ECO:0000256" key="3">
    <source>
        <dbReference type="ARBA" id="ARBA00022448"/>
    </source>
</evidence>
<keyword evidence="11" id="KW-0676">Redox-active center</keyword>
<evidence type="ECO:0000256" key="11">
    <source>
        <dbReference type="ARBA" id="ARBA00023284"/>
    </source>
</evidence>
<sequence length="154" mass="18096">MHAIFFKEVKMIDLKENQTAWYLIFICWAIAFIATAGSLFFSQVMEFPPCELCWYQRIFMYPLVIFFVISLINLEASAFKYSLPLVILGWITSLYHNLLHYGIVPESASPCREGVSCADIWINWLGFITIPMMSFFAFSIILIILTIFYRRYLR</sequence>
<feature type="transmembrane region" description="Helical" evidence="12">
    <location>
        <begin position="20"/>
        <end position="42"/>
    </location>
</feature>
<gene>
    <name evidence="13" type="primary">bdbC</name>
    <name evidence="13" type="ordered locus">BMS_0982</name>
</gene>
<dbReference type="HOGENOM" id="CLU_128688_0_0_7"/>
<dbReference type="PIRSF" id="PIRSF036659">
    <property type="entry name" value="BdbC"/>
    <property type="match status" value="1"/>
</dbReference>
<dbReference type="EMBL" id="FQ312005">
    <property type="protein sequence ID" value="CBW25866.1"/>
    <property type="molecule type" value="Genomic_DNA"/>
</dbReference>
<proteinExistence type="inferred from homology"/>
<dbReference type="InterPro" id="IPR003752">
    <property type="entry name" value="DiS_bond_form_DsbB/BdbC"/>
</dbReference>
<dbReference type="AlphaFoldDB" id="E1WXR0"/>
<evidence type="ECO:0000256" key="4">
    <source>
        <dbReference type="ARBA" id="ARBA00022692"/>
    </source>
</evidence>
<reference evidence="14" key="1">
    <citation type="journal article" date="2013" name="ISME J.">
        <title>A small predatory core genome in the divergent marine Bacteriovorax marinus SJ and the terrestrial Bdellovibrio bacteriovorus.</title>
        <authorList>
            <person name="Crossman L.C."/>
            <person name="Chen H."/>
            <person name="Cerdeno-Tarraga A.M."/>
            <person name="Brooks K."/>
            <person name="Quail M.A."/>
            <person name="Pineiro S.A."/>
            <person name="Hobley L."/>
            <person name="Sockett R.E."/>
            <person name="Bentley S.D."/>
            <person name="Parkhill J."/>
            <person name="Williams H.N."/>
            <person name="Stine O.C."/>
        </authorList>
    </citation>
    <scope>NUCLEOTIDE SEQUENCE [LARGE SCALE GENOMIC DNA]</scope>
    <source>
        <strain evidence="14">ATCC BAA-682 / DSM 15412 / SJ</strain>
    </source>
</reference>
<keyword evidence="10" id="KW-0143">Chaperone</keyword>
<organism evidence="13 14">
    <name type="scientific">Halobacteriovorax marinus (strain ATCC BAA-682 / DSM 15412 / SJ)</name>
    <name type="common">Bacteriovorax marinus</name>
    <dbReference type="NCBI Taxonomy" id="862908"/>
    <lineage>
        <taxon>Bacteria</taxon>
        <taxon>Pseudomonadati</taxon>
        <taxon>Bdellovibrionota</taxon>
        <taxon>Bacteriovoracia</taxon>
        <taxon>Bacteriovoracales</taxon>
        <taxon>Halobacteriovoraceae</taxon>
        <taxon>Halobacteriovorax</taxon>
    </lineage>
</organism>
<evidence type="ECO:0000256" key="7">
    <source>
        <dbReference type="ARBA" id="ARBA00023002"/>
    </source>
</evidence>
<evidence type="ECO:0000256" key="12">
    <source>
        <dbReference type="SAM" id="Phobius"/>
    </source>
</evidence>
<keyword evidence="3" id="KW-0813">Transport</keyword>
<evidence type="ECO:0000313" key="14">
    <source>
        <dbReference type="Proteomes" id="UP000008963"/>
    </source>
</evidence>
<dbReference type="eggNOG" id="COG1495">
    <property type="taxonomic scope" value="Bacteria"/>
</dbReference>
<comment type="subcellular location">
    <subcellularLocation>
        <location evidence="1">Membrane</location>
        <topology evidence="1">Multi-pass membrane protein</topology>
    </subcellularLocation>
</comment>
<evidence type="ECO:0000313" key="13">
    <source>
        <dbReference type="EMBL" id="CBW25866.1"/>
    </source>
</evidence>
<dbReference type="Proteomes" id="UP000008963">
    <property type="component" value="Chromosome"/>
</dbReference>
<dbReference type="InterPro" id="IPR023380">
    <property type="entry name" value="DsbB-like_sf"/>
</dbReference>
<feature type="transmembrane region" description="Helical" evidence="12">
    <location>
        <begin position="81"/>
        <end position="104"/>
    </location>
</feature>
<feature type="transmembrane region" description="Helical" evidence="12">
    <location>
        <begin position="124"/>
        <end position="149"/>
    </location>
</feature>
<keyword evidence="6 12" id="KW-1133">Transmembrane helix</keyword>
<keyword evidence="8 12" id="KW-0472">Membrane</keyword>
<feature type="transmembrane region" description="Helical" evidence="12">
    <location>
        <begin position="54"/>
        <end position="74"/>
    </location>
</feature>
<name>E1WXR0_HALMS</name>
<dbReference type="PANTHER" id="PTHR43469">
    <property type="entry name" value="DISULFIDE FORMATION PROTEIN-RELATED"/>
    <property type="match status" value="1"/>
</dbReference>
<dbReference type="PANTHER" id="PTHR43469:SF1">
    <property type="entry name" value="SPBETA PROPHAGE-DERIVED DISULFIDE BOND FORMATION PROTEIN B"/>
    <property type="match status" value="1"/>
</dbReference>
<dbReference type="HAMAP" id="MF_00287">
    <property type="entry name" value="BdbC"/>
    <property type="match status" value="1"/>
</dbReference>
<keyword evidence="9" id="KW-1015">Disulfide bond</keyword>
<dbReference type="PATRIC" id="fig|862908.3.peg.933"/>
<evidence type="ECO:0000256" key="10">
    <source>
        <dbReference type="ARBA" id="ARBA00023186"/>
    </source>
</evidence>
<evidence type="ECO:0000256" key="5">
    <source>
        <dbReference type="ARBA" id="ARBA00022982"/>
    </source>
</evidence>
<dbReference type="Pfam" id="PF02600">
    <property type="entry name" value="DsbB"/>
    <property type="match status" value="1"/>
</dbReference>
<dbReference type="STRING" id="862908.BMS_0982"/>
<dbReference type="InterPro" id="IPR012187">
    <property type="entry name" value="Disulphide_bond_form_BdbC"/>
</dbReference>
<dbReference type="Gene3D" id="1.20.1550.10">
    <property type="entry name" value="DsbB-like"/>
    <property type="match status" value="1"/>
</dbReference>
<dbReference type="GO" id="GO:0006457">
    <property type="term" value="P:protein folding"/>
    <property type="evidence" value="ECO:0007669"/>
    <property type="project" value="InterPro"/>
</dbReference>
<comment type="similarity">
    <text evidence="2">Belongs to the DsbB family. BdbC subfamily.</text>
</comment>
<keyword evidence="4 12" id="KW-0812">Transmembrane</keyword>
<dbReference type="KEGG" id="bmx:BMS_0982"/>
<evidence type="ECO:0000256" key="2">
    <source>
        <dbReference type="ARBA" id="ARBA00007602"/>
    </source>
</evidence>
<protein>
    <submittedName>
        <fullName evidence="13">Disulfide formation protein</fullName>
    </submittedName>
</protein>
<accession>E1WXR0</accession>
<evidence type="ECO:0000256" key="9">
    <source>
        <dbReference type="ARBA" id="ARBA00023157"/>
    </source>
</evidence>
<evidence type="ECO:0000256" key="8">
    <source>
        <dbReference type="ARBA" id="ARBA00023136"/>
    </source>
</evidence>
<dbReference type="GO" id="GO:0016020">
    <property type="term" value="C:membrane"/>
    <property type="evidence" value="ECO:0007669"/>
    <property type="project" value="UniProtKB-SubCell"/>
</dbReference>
<dbReference type="GO" id="GO:0015035">
    <property type="term" value="F:protein-disulfide reductase activity"/>
    <property type="evidence" value="ECO:0007669"/>
    <property type="project" value="InterPro"/>
</dbReference>
<evidence type="ECO:0000256" key="1">
    <source>
        <dbReference type="ARBA" id="ARBA00004141"/>
    </source>
</evidence>
<keyword evidence="14" id="KW-1185">Reference proteome</keyword>
<dbReference type="SUPFAM" id="SSF158442">
    <property type="entry name" value="DsbB-like"/>
    <property type="match status" value="1"/>
</dbReference>
<dbReference type="NCBIfam" id="NF002849">
    <property type="entry name" value="PRK03113.1"/>
    <property type="match status" value="1"/>
</dbReference>
<evidence type="ECO:0000256" key="6">
    <source>
        <dbReference type="ARBA" id="ARBA00022989"/>
    </source>
</evidence>
<keyword evidence="7" id="KW-0560">Oxidoreductase</keyword>